<reference evidence="2" key="1">
    <citation type="journal article" date="2012" name="Nat. Biotechnol.">
        <title>Draft genome sequence of pigeonpea (Cajanus cajan), an orphan legume crop of resource-poor farmers.</title>
        <authorList>
            <person name="Varshney R.K."/>
            <person name="Chen W."/>
            <person name="Li Y."/>
            <person name="Bharti A.K."/>
            <person name="Saxena R.K."/>
            <person name="Schlueter J.A."/>
            <person name="Donoghue M.T."/>
            <person name="Azam S."/>
            <person name="Fan G."/>
            <person name="Whaley A.M."/>
            <person name="Farmer A.D."/>
            <person name="Sheridan J."/>
            <person name="Iwata A."/>
            <person name="Tuteja R."/>
            <person name="Penmetsa R.V."/>
            <person name="Wu W."/>
            <person name="Upadhyaya H.D."/>
            <person name="Yang S.P."/>
            <person name="Shah T."/>
            <person name="Saxena K.B."/>
            <person name="Michael T."/>
            <person name="McCombie W.R."/>
            <person name="Yang B."/>
            <person name="Zhang G."/>
            <person name="Yang H."/>
            <person name="Wang J."/>
            <person name="Spillane C."/>
            <person name="Cook D.R."/>
            <person name="May G.D."/>
            <person name="Xu X."/>
            <person name="Jackson S.A."/>
        </authorList>
    </citation>
    <scope>NUCLEOTIDE SEQUENCE [LARGE SCALE GENOMIC DNA]</scope>
</reference>
<dbReference type="OMA" id="EYSYWIS"/>
<organism evidence="2 3">
    <name type="scientific">Cajanus cajan</name>
    <name type="common">Pigeon pea</name>
    <name type="synonym">Cajanus indicus</name>
    <dbReference type="NCBI Taxonomy" id="3821"/>
    <lineage>
        <taxon>Eukaryota</taxon>
        <taxon>Viridiplantae</taxon>
        <taxon>Streptophyta</taxon>
        <taxon>Embryophyta</taxon>
        <taxon>Tracheophyta</taxon>
        <taxon>Spermatophyta</taxon>
        <taxon>Magnoliopsida</taxon>
        <taxon>eudicotyledons</taxon>
        <taxon>Gunneridae</taxon>
        <taxon>Pentapetalae</taxon>
        <taxon>rosids</taxon>
        <taxon>fabids</taxon>
        <taxon>Fabales</taxon>
        <taxon>Fabaceae</taxon>
        <taxon>Papilionoideae</taxon>
        <taxon>50 kb inversion clade</taxon>
        <taxon>NPAAA clade</taxon>
        <taxon>indigoferoid/millettioid clade</taxon>
        <taxon>Phaseoleae</taxon>
        <taxon>Cajanus</taxon>
    </lineage>
</organism>
<evidence type="ECO:0000313" key="2">
    <source>
        <dbReference type="EMBL" id="KYP40910.1"/>
    </source>
</evidence>
<dbReference type="Gramene" id="C.cajan_35205.t">
    <property type="protein sequence ID" value="C.cajan_35205.t.cds1"/>
    <property type="gene ID" value="C.cajan_35205"/>
</dbReference>
<accession>A0A151RE67</accession>
<sequence length="110" mass="13421">MVKLKPNEYPEFQEEIKRRKWEKLASYIAFANISVVREFYYNARVLSNEFSEYISYVRGVTIKFDANTINDFLGTHLTKDLKYYEYSYWISRNKDYELVEQTICKPRKKF</sequence>
<proteinExistence type="predicted"/>
<dbReference type="Proteomes" id="UP000075243">
    <property type="component" value="Unassembled WGS sequence"/>
</dbReference>
<dbReference type="InterPro" id="IPR046796">
    <property type="entry name" value="Transposase_32_dom"/>
</dbReference>
<dbReference type="EMBL" id="KQ483806">
    <property type="protein sequence ID" value="KYP40910.1"/>
    <property type="molecule type" value="Genomic_DNA"/>
</dbReference>
<name>A0A151RE67_CAJCA</name>
<dbReference type="AlphaFoldDB" id="A0A151RE67"/>
<keyword evidence="3" id="KW-1185">Reference proteome</keyword>
<protein>
    <recommendedName>
        <fullName evidence="1">Putative plant transposon protein domain-containing protein</fullName>
    </recommendedName>
</protein>
<evidence type="ECO:0000313" key="3">
    <source>
        <dbReference type="Proteomes" id="UP000075243"/>
    </source>
</evidence>
<evidence type="ECO:0000259" key="1">
    <source>
        <dbReference type="Pfam" id="PF20167"/>
    </source>
</evidence>
<gene>
    <name evidence="2" type="ORF">KK1_037736</name>
</gene>
<dbReference type="Pfam" id="PF20167">
    <property type="entry name" value="Transposase_32"/>
    <property type="match status" value="1"/>
</dbReference>
<feature type="domain" description="Putative plant transposon protein" evidence="1">
    <location>
        <begin position="17"/>
        <end position="109"/>
    </location>
</feature>